<comment type="catalytic activity">
    <reaction evidence="1">
        <text>Hydrolysis of Pro-|-Xaa &gt;&gt; Ala-|-Xaa in oligopeptides.</text>
        <dbReference type="EC" id="3.4.21.26"/>
    </reaction>
</comment>
<evidence type="ECO:0000256" key="10">
    <source>
        <dbReference type="ARBA" id="ARBA00060121"/>
    </source>
</evidence>
<dbReference type="PANTHER" id="PTHR42881">
    <property type="entry name" value="PROLYL ENDOPEPTIDASE"/>
    <property type="match status" value="1"/>
</dbReference>
<proteinExistence type="inferred from homology"/>
<dbReference type="GO" id="GO:0005829">
    <property type="term" value="C:cytosol"/>
    <property type="evidence" value="ECO:0007669"/>
    <property type="project" value="TreeGrafter"/>
</dbReference>
<keyword evidence="9" id="KW-0720">Serine protease</keyword>
<feature type="domain" description="Peptidase S9A N-terminal" evidence="14">
    <location>
        <begin position="23"/>
        <end position="413"/>
    </location>
</feature>
<evidence type="ECO:0000256" key="8">
    <source>
        <dbReference type="ARBA" id="ARBA00022801"/>
    </source>
</evidence>
<dbReference type="Gene3D" id="3.40.50.1820">
    <property type="entry name" value="alpha/beta hydrolase"/>
    <property type="match status" value="1"/>
</dbReference>
<evidence type="ECO:0000256" key="1">
    <source>
        <dbReference type="ARBA" id="ARBA00001070"/>
    </source>
</evidence>
<dbReference type="OrthoDB" id="9801421at2"/>
<accession>A0A501QIT0</accession>
<comment type="subcellular location">
    <subcellularLocation>
        <location evidence="2">Periplasm</location>
    </subcellularLocation>
</comment>
<evidence type="ECO:0000256" key="9">
    <source>
        <dbReference type="ARBA" id="ARBA00022825"/>
    </source>
</evidence>
<dbReference type="FunFam" id="3.40.50.1820:FF:000005">
    <property type="entry name" value="Prolyl endopeptidase"/>
    <property type="match status" value="1"/>
</dbReference>
<evidence type="ECO:0000313" key="16">
    <source>
        <dbReference type="Proteomes" id="UP000319175"/>
    </source>
</evidence>
<dbReference type="SUPFAM" id="SSF53474">
    <property type="entry name" value="alpha/beta-Hydrolases"/>
    <property type="match status" value="1"/>
</dbReference>
<dbReference type="Gene3D" id="2.130.10.120">
    <property type="entry name" value="Prolyl oligopeptidase, N-terminal domain"/>
    <property type="match status" value="1"/>
</dbReference>
<evidence type="ECO:0000256" key="3">
    <source>
        <dbReference type="ARBA" id="ARBA00005228"/>
    </source>
</evidence>
<evidence type="ECO:0000256" key="2">
    <source>
        <dbReference type="ARBA" id="ARBA00004418"/>
    </source>
</evidence>
<feature type="chain" id="PRO_5021300792" description="prolyl oligopeptidase" evidence="12">
    <location>
        <begin position="19"/>
        <end position="692"/>
    </location>
</feature>
<comment type="function">
    <text evidence="10">Cleaves peptide bonds on the C-terminal side of prolyl residues within peptides that are up to approximately 30 amino acids long. Has an absolute requirement for an X-Pro bond in the trans configuration immediately preceding the Pro-Y scissible bond.</text>
</comment>
<comment type="similarity">
    <text evidence="3">Belongs to the peptidase S9A family.</text>
</comment>
<evidence type="ECO:0000259" key="13">
    <source>
        <dbReference type="Pfam" id="PF00326"/>
    </source>
</evidence>
<gene>
    <name evidence="15" type="ORF">FJA49_03695</name>
</gene>
<feature type="signal peptide" evidence="12">
    <location>
        <begin position="1"/>
        <end position="18"/>
    </location>
</feature>
<evidence type="ECO:0000256" key="4">
    <source>
        <dbReference type="ARBA" id="ARBA00011897"/>
    </source>
</evidence>
<organism evidence="15 16">
    <name type="scientific">Flavobacterium microcysteis</name>
    <dbReference type="NCBI Taxonomy" id="2596891"/>
    <lineage>
        <taxon>Bacteria</taxon>
        <taxon>Pseudomonadati</taxon>
        <taxon>Bacteroidota</taxon>
        <taxon>Flavobacteriia</taxon>
        <taxon>Flavobacteriales</taxon>
        <taxon>Flavobacteriaceae</taxon>
        <taxon>Flavobacterium</taxon>
    </lineage>
</organism>
<dbReference type="InterPro" id="IPR002470">
    <property type="entry name" value="Peptidase_S9A"/>
</dbReference>
<evidence type="ECO:0000256" key="7">
    <source>
        <dbReference type="ARBA" id="ARBA00022764"/>
    </source>
</evidence>
<evidence type="ECO:0000313" key="15">
    <source>
        <dbReference type="EMBL" id="TPD71997.1"/>
    </source>
</evidence>
<dbReference type="RefSeq" id="WP_139998976.1">
    <property type="nucleotide sequence ID" value="NZ_VFJE01000050.1"/>
</dbReference>
<dbReference type="EMBL" id="VFJE01000050">
    <property type="protein sequence ID" value="TPD71997.1"/>
    <property type="molecule type" value="Genomic_DNA"/>
</dbReference>
<name>A0A501QIT0_9FLAO</name>
<keyword evidence="6 12" id="KW-0732">Signal</keyword>
<dbReference type="Proteomes" id="UP000319175">
    <property type="component" value="Unassembled WGS sequence"/>
</dbReference>
<dbReference type="PANTHER" id="PTHR42881:SF2">
    <property type="entry name" value="PROLYL ENDOPEPTIDASE"/>
    <property type="match status" value="1"/>
</dbReference>
<reference evidence="15 16" key="2">
    <citation type="submission" date="2019-06" db="EMBL/GenBank/DDBJ databases">
        <authorList>
            <person name="Seo Y."/>
        </authorList>
    </citation>
    <scope>NUCLEOTIDE SEQUENCE [LARGE SCALE GENOMIC DNA]</scope>
    <source>
        <strain evidence="15 16">MaA-Y11</strain>
    </source>
</reference>
<evidence type="ECO:0000256" key="5">
    <source>
        <dbReference type="ARBA" id="ARBA00022670"/>
    </source>
</evidence>
<dbReference type="GO" id="GO:0042597">
    <property type="term" value="C:periplasmic space"/>
    <property type="evidence" value="ECO:0007669"/>
    <property type="project" value="UniProtKB-SubCell"/>
</dbReference>
<dbReference type="InterPro" id="IPR023302">
    <property type="entry name" value="Pept_S9A_N"/>
</dbReference>
<protein>
    <recommendedName>
        <fullName evidence="4">prolyl oligopeptidase</fullName>
        <ecNumber evidence="4">3.4.21.26</ecNumber>
    </recommendedName>
    <alternativeName>
        <fullName evidence="11">Proline-specific endopeptidase</fullName>
    </alternativeName>
</protein>
<evidence type="ECO:0000256" key="6">
    <source>
        <dbReference type="ARBA" id="ARBA00022729"/>
    </source>
</evidence>
<dbReference type="InterPro" id="IPR029058">
    <property type="entry name" value="AB_hydrolase_fold"/>
</dbReference>
<dbReference type="InterPro" id="IPR002471">
    <property type="entry name" value="Pept_S9_AS"/>
</dbReference>
<comment type="caution">
    <text evidence="15">The sequence shown here is derived from an EMBL/GenBank/DDBJ whole genome shotgun (WGS) entry which is preliminary data.</text>
</comment>
<dbReference type="InterPro" id="IPR051167">
    <property type="entry name" value="Prolyl_oligopep/macrocyclase"/>
</dbReference>
<dbReference type="InterPro" id="IPR001375">
    <property type="entry name" value="Peptidase_S9_cat"/>
</dbReference>
<feature type="domain" description="Peptidase S9 prolyl oligopeptidase catalytic" evidence="13">
    <location>
        <begin position="478"/>
        <end position="691"/>
    </location>
</feature>
<keyword evidence="7" id="KW-0574">Periplasm</keyword>
<reference evidence="15 16" key="1">
    <citation type="submission" date="2019-06" db="EMBL/GenBank/DDBJ databases">
        <title>Flavobacterium sp. MaA-Y11 from geoumgang.</title>
        <authorList>
            <person name="Jeong S."/>
        </authorList>
    </citation>
    <scope>NUCLEOTIDE SEQUENCE [LARGE SCALE GENOMIC DNA]</scope>
    <source>
        <strain evidence="15 16">MaA-Y11</strain>
    </source>
</reference>
<keyword evidence="8" id="KW-0378">Hydrolase</keyword>
<sequence>MKKHLLLYTLLLSVQLFAQNYPEAKKVPVLFSKHHFSFQDDYSWMEKTDSKETKAWVNSENELTNSHLEGIKKNYSSLSKIKEYDFLSTYAIPVKKGKYFFASYRIDKDKPAYLFYKKNLNDDPVELINPSKIFNNNNVSINGYYPSKSSKLLAFSVSNDGSDMREIRFVNLDNRKNLDDKLTNVRYSNLAWNKDEGVFYKRNRNTDRFAVDTTYQLYYHKIGAIQDNDKLVYDTSDTKSYFTFFTAEDKLFVIEQNEDETQVKYFYATLSDESLTFTRIFENIDDSFDFLNYVNGRVYFSTSKFGWGEVRSFDLNGNDEKVIVPQIYANLLVGTFFYKDYIIAKYKTVGSNYMSIYDYEGKFIRKFEAPMGMNFRINYLEAETKNLYVTFFSYTISNHNYKLNIETGKHNPYFNDFNQPKPSLFPFDYFETKAITYKSRDNKDVPITIIYKKGTKLDGNNPTLLEAYGGFGAVSGPHYDTGLLYFLEKGGVYAYAEIRGGGEKGIKWHTEGKGLKKINTFNDFIDAAEYLIKENYTNPSKLAITGGSQGGLLVGVAMTKRPDLFKVAIPKVGVFDMAKFDLYTVGKRHLDEYGNPNIEAEFNSLLSYSPYHNIKEDVNYPTTLIITSENDDRVPPLHSYKFAARLQNRSAQKNPIYLKTLSNSGHSGKSTYQGQTEEEASFYNFLLYHLNN</sequence>
<dbReference type="GO" id="GO:0004252">
    <property type="term" value="F:serine-type endopeptidase activity"/>
    <property type="evidence" value="ECO:0007669"/>
    <property type="project" value="UniProtKB-EC"/>
</dbReference>
<dbReference type="AlphaFoldDB" id="A0A501QIT0"/>
<dbReference type="EC" id="3.4.21.26" evidence="4"/>
<dbReference type="GO" id="GO:0006508">
    <property type="term" value="P:proteolysis"/>
    <property type="evidence" value="ECO:0007669"/>
    <property type="project" value="UniProtKB-KW"/>
</dbReference>
<keyword evidence="5" id="KW-0645">Protease</keyword>
<evidence type="ECO:0000256" key="11">
    <source>
        <dbReference type="ARBA" id="ARBA00081187"/>
    </source>
</evidence>
<dbReference type="PROSITE" id="PS00708">
    <property type="entry name" value="PRO_ENDOPEP_SER"/>
    <property type="match status" value="1"/>
</dbReference>
<keyword evidence="16" id="KW-1185">Reference proteome</keyword>
<dbReference type="Pfam" id="PF02897">
    <property type="entry name" value="Peptidase_S9_N"/>
    <property type="match status" value="1"/>
</dbReference>
<dbReference type="PRINTS" id="PR00862">
    <property type="entry name" value="PROLIGOPTASE"/>
</dbReference>
<dbReference type="GO" id="GO:0070012">
    <property type="term" value="F:oligopeptidase activity"/>
    <property type="evidence" value="ECO:0007669"/>
    <property type="project" value="TreeGrafter"/>
</dbReference>
<dbReference type="Pfam" id="PF00326">
    <property type="entry name" value="Peptidase_S9"/>
    <property type="match status" value="1"/>
</dbReference>
<dbReference type="SUPFAM" id="SSF50993">
    <property type="entry name" value="Peptidase/esterase 'gauge' domain"/>
    <property type="match status" value="1"/>
</dbReference>
<evidence type="ECO:0000259" key="14">
    <source>
        <dbReference type="Pfam" id="PF02897"/>
    </source>
</evidence>
<evidence type="ECO:0000256" key="12">
    <source>
        <dbReference type="SAM" id="SignalP"/>
    </source>
</evidence>